<dbReference type="InterPro" id="IPR014756">
    <property type="entry name" value="Ig_E-set"/>
</dbReference>
<keyword evidence="6" id="KW-1185">Reference proteome</keyword>
<dbReference type="PANTHER" id="PTHR43739">
    <property type="entry name" value="XYLOGLUCANASE (EUROFUNG)"/>
    <property type="match status" value="1"/>
</dbReference>
<dbReference type="Pfam" id="PF17957">
    <property type="entry name" value="Big_7"/>
    <property type="match status" value="2"/>
</dbReference>
<evidence type="ECO:0000259" key="4">
    <source>
        <dbReference type="Pfam" id="PF13205"/>
    </source>
</evidence>
<protein>
    <submittedName>
        <fullName evidence="5">Ig-like domain-containing protein</fullName>
    </submittedName>
</protein>
<dbReference type="GO" id="GO:0010411">
    <property type="term" value="P:xyloglucan metabolic process"/>
    <property type="evidence" value="ECO:0007669"/>
    <property type="project" value="TreeGrafter"/>
</dbReference>
<dbReference type="InterPro" id="IPR032812">
    <property type="entry name" value="SbsA_Ig"/>
</dbReference>
<evidence type="ECO:0000256" key="1">
    <source>
        <dbReference type="ARBA" id="ARBA00022729"/>
    </source>
</evidence>
<dbReference type="InterPro" id="IPR015943">
    <property type="entry name" value="WD40/YVTN_repeat-like_dom_sf"/>
</dbReference>
<dbReference type="Gene3D" id="2.60.40.1220">
    <property type="match status" value="1"/>
</dbReference>
<dbReference type="InterPro" id="IPR022038">
    <property type="entry name" value="Ig-like_bact"/>
</dbReference>
<dbReference type="InterPro" id="IPR052025">
    <property type="entry name" value="Xyloglucanase_GH74"/>
</dbReference>
<dbReference type="PANTHER" id="PTHR43739:SF5">
    <property type="entry name" value="EXO-ALPHA-SIALIDASE"/>
    <property type="match status" value="1"/>
</dbReference>
<evidence type="ECO:0000313" key="6">
    <source>
        <dbReference type="Proteomes" id="UP000811899"/>
    </source>
</evidence>
<feature type="domain" description="Ig-like" evidence="3">
    <location>
        <begin position="1109"/>
        <end position="1131"/>
    </location>
</feature>
<dbReference type="Gene3D" id="2.130.10.10">
    <property type="entry name" value="YVTN repeat-like/Quinoprotein amine dehydrogenase"/>
    <property type="match status" value="5"/>
</dbReference>
<dbReference type="Pfam" id="PF20067">
    <property type="entry name" value="SSL_N"/>
    <property type="match status" value="1"/>
</dbReference>
<feature type="domain" description="Ig-like" evidence="3">
    <location>
        <begin position="1230"/>
        <end position="1337"/>
    </location>
</feature>
<dbReference type="SUPFAM" id="SSF81296">
    <property type="entry name" value="E set domains"/>
    <property type="match status" value="2"/>
</dbReference>
<dbReference type="Gene3D" id="2.60.40.650">
    <property type="match status" value="2"/>
</dbReference>
<dbReference type="InterPro" id="IPR014755">
    <property type="entry name" value="Cu-Rt/internalin_Ig-like"/>
</dbReference>
<proteinExistence type="predicted"/>
<sequence length="1606" mass="161904">MKRIILALLLFSPTFQGIQSANAAANIWSSSGPPGAYIRSLAIAPTATPTIYAGANGSGVYKTVAGSGTWSAVNSGLTNKIVTALAVDPLSSSTLYAGTAGNGVFKTANGGTSWAATGLASDTVNAITIKAGTIYAGTSAGGVYRSVNGGGGWNQVNSGLTNLHVTSVAMSPGFASDTIAFAGTAGGGVFKTSDDGATWTAVNTNLTDLQVTALAISPEFVSLPDNTIYAGTASGGVFKSSNAGTTWATVNTGLPAGAAILSLTIDHTNASTLFAATSAGIYISLNGGGQWDPPATTAPDNAFTTSLAMASAASIYAGTGGGVYLSTDSGATWNAINSGITAVEVKATVISPDNQSKIFAGTSGGGIYITPDQAATWSASNSGLANSFIQAVAIDKNASARVYAGTTNGIYRSINGGTSWTAATVQPTTGDIRAIAIDSSVTPAATIYSGSYGGGVFKSVNNGANWAATTALPDQNVTSLLIDAANTTLYAGTDGGGVFKSSNGGGAWSLVAASNNGLNSNRITALSLTASTLYAATAAGVHSIAVPGGTQWTAINNGIGSLDTIALATNPANPNYLCTGTNGNGVFLSTNQGANWSAINNSLNSLVVRSLAIDSATPTRIYAGTATGGVSSLITSPTITIAPATPHSFGNANTVGPPSSQEITVGNSGTLDLTVSGITANLTAADATTFTPAGNGISVGGSSPCNSTTPTIIPGGSCTLLFKFTPGIPTVNSATLQFSSNDTEIPTTKDLVISWAGGVPPVAAFTAPANGATIRNPFTITGTAQDNSATGLKRVEVSLNGGTTWLAASPKPTLATWEYVWTTPPVTGDGSYTILARGTDNKDYVQTALASVTVTLTNTAPDTAIASSPAVLSNQNSATFAFSATKYGAPLGGALFECKLDSGAYAACTTPKTYNGLTDGAHTFSVRAADGALPLPGNVDATPASYTWTVDTTPPITAISAKPALNINSSDAHFVFAANEAGCTYICTFDGVGPAPCTSPYDRSTLTEGDHTFTVQATDPAGNQELAPVSYTWRIDVTKPTSNIDAPPAQISGSSHTFTGTASDPVSVVASGVSRVEVSFNGTTWFPATDTAVGPALPWSTWSYLWTLPINGSYTMQARAVDNAGNTQQTAASANVVVANPLPTVAITYPADNAIIGSSSVKVISGSAAAAGGGLPLQKVQVAVYPSATPPGSPTWVDAVGTTSWSYNWTPPNNGDGSYTILARTLDSVANISASDSSNSRSVTVDVTAPTSAVDQPANPYLKGTTINATGTADDNLSGVAGIAVTITNSSNQTVSTGPALFNTISKTWTYSSGVLPDGSYTIRSLATDNAGNQQGIQGLATVTLDNVAPITTISSRPVNPSNSAAPAFSFSADHTSTFSCTLDGVATPCTSPKSYSGQATGFHTFAVQATDLAGNQEAAPQSYTWFIDLVAPIITAVTPVNGATRVSISNPAITVTFDKPVNPATVSDPTFSLVNGSTAIAGRISLNTANTVATFEPSANLSYASDYTVTVTVGVRDTAGNALAAGRIWTFSTDPDGDINMDGRVDIADALLALRVAVGRTTVSAAALRHGDVAPLGSQGPDPDGIIEGRDVMVILGKSIGKHNW</sequence>
<feature type="domain" description="SbsA Ig-like" evidence="4">
    <location>
        <begin position="1431"/>
        <end position="1534"/>
    </location>
</feature>
<dbReference type="Proteomes" id="UP000811899">
    <property type="component" value="Unassembled WGS sequence"/>
</dbReference>
<feature type="chain" id="PRO_5043352302" evidence="2">
    <location>
        <begin position="24"/>
        <end position="1606"/>
    </location>
</feature>
<dbReference type="Gene3D" id="1.10.1330.10">
    <property type="entry name" value="Dockerin domain"/>
    <property type="match status" value="1"/>
</dbReference>
<dbReference type="Pfam" id="PF13205">
    <property type="entry name" value="Big_5"/>
    <property type="match status" value="1"/>
</dbReference>
<accession>A0AAW4KW77</accession>
<feature type="signal peptide" evidence="2">
    <location>
        <begin position="1"/>
        <end position="23"/>
    </location>
</feature>
<evidence type="ECO:0000259" key="3">
    <source>
        <dbReference type="Pfam" id="PF12245"/>
    </source>
</evidence>
<evidence type="ECO:0000256" key="2">
    <source>
        <dbReference type="SAM" id="SignalP"/>
    </source>
</evidence>
<dbReference type="CDD" id="cd14256">
    <property type="entry name" value="Dockerin_I"/>
    <property type="match status" value="1"/>
</dbReference>
<name>A0AAW4KW77_9BACT</name>
<evidence type="ECO:0000313" key="5">
    <source>
        <dbReference type="EMBL" id="MBT0662853.1"/>
    </source>
</evidence>
<dbReference type="GO" id="GO:0000272">
    <property type="term" value="P:polysaccharide catabolic process"/>
    <property type="evidence" value="ECO:0007669"/>
    <property type="project" value="InterPro"/>
</dbReference>
<reference evidence="5 6" key="1">
    <citation type="submission" date="2021-05" db="EMBL/GenBank/DDBJ databases">
        <title>The draft genome of Geobacter pelophilus DSM 12255.</title>
        <authorList>
            <person name="Xu Z."/>
            <person name="Masuda Y."/>
            <person name="Itoh H."/>
            <person name="Senoo K."/>
        </authorList>
    </citation>
    <scope>NUCLEOTIDE SEQUENCE [LARGE SCALE GENOMIC DNA]</scope>
    <source>
        <strain evidence="5 6">DSM 12255</strain>
    </source>
</reference>
<dbReference type="RefSeq" id="WP_214169647.1">
    <property type="nucleotide sequence ID" value="NZ_JAHCVJ010000001.1"/>
</dbReference>
<keyword evidence="1 2" id="KW-0732">Signal</keyword>
<dbReference type="SUPFAM" id="SSF110296">
    <property type="entry name" value="Oligoxyloglucan reducing end-specific cellobiohydrolase"/>
    <property type="match status" value="2"/>
</dbReference>
<dbReference type="Pfam" id="PF12245">
    <property type="entry name" value="Big_3_2"/>
    <property type="match status" value="2"/>
</dbReference>
<comment type="caution">
    <text evidence="5">The sequence shown here is derived from an EMBL/GenBank/DDBJ whole genome shotgun (WGS) entry which is preliminary data.</text>
</comment>
<dbReference type="Gene3D" id="2.60.40.10">
    <property type="entry name" value="Immunoglobulins"/>
    <property type="match status" value="4"/>
</dbReference>
<gene>
    <name evidence="5" type="ORF">KI809_00940</name>
</gene>
<dbReference type="InterPro" id="IPR036439">
    <property type="entry name" value="Dockerin_dom_sf"/>
</dbReference>
<dbReference type="InterPro" id="IPR013783">
    <property type="entry name" value="Ig-like_fold"/>
</dbReference>
<organism evidence="5 6">
    <name type="scientific">Geoanaerobacter pelophilus</name>
    <dbReference type="NCBI Taxonomy" id="60036"/>
    <lineage>
        <taxon>Bacteria</taxon>
        <taxon>Pseudomonadati</taxon>
        <taxon>Thermodesulfobacteriota</taxon>
        <taxon>Desulfuromonadia</taxon>
        <taxon>Geobacterales</taxon>
        <taxon>Geobacteraceae</taxon>
        <taxon>Geoanaerobacter</taxon>
    </lineage>
</organism>
<dbReference type="EMBL" id="JAHCVJ010000001">
    <property type="protein sequence ID" value="MBT0662853.1"/>
    <property type="molecule type" value="Genomic_DNA"/>
</dbReference>